<organism evidence="1 2">
    <name type="scientific">Acinetobacter faecalis</name>
    <dbReference type="NCBI Taxonomy" id="2665161"/>
    <lineage>
        <taxon>Bacteria</taxon>
        <taxon>Pseudomonadati</taxon>
        <taxon>Pseudomonadota</taxon>
        <taxon>Gammaproteobacteria</taxon>
        <taxon>Moraxellales</taxon>
        <taxon>Moraxellaceae</taxon>
        <taxon>Acinetobacter</taxon>
    </lineage>
</organism>
<dbReference type="RefSeq" id="WP_154773473.1">
    <property type="nucleotide sequence ID" value="NZ_WLYL01000038.1"/>
</dbReference>
<proteinExistence type="predicted"/>
<sequence length="116" mass="13200">MSKMIDLFEQNLVQNFSQFFFSKADSIENELHQNIQNTSENDLKSIIANFFAQPQAQETAIALDLQQNEIQALLAGEALTQTHLESTAKIVAYYLAMETDAFSKVEVFDNLKDYPM</sequence>
<gene>
    <name evidence="1" type="ORF">GIX10_10870</name>
</gene>
<accession>A0A6L6GHH6</accession>
<dbReference type="Proteomes" id="UP000473854">
    <property type="component" value="Unassembled WGS sequence"/>
</dbReference>
<evidence type="ECO:0000313" key="1">
    <source>
        <dbReference type="EMBL" id="MTD11921.1"/>
    </source>
</evidence>
<dbReference type="EMBL" id="WLYL01000038">
    <property type="protein sequence ID" value="MTD11921.1"/>
    <property type="molecule type" value="Genomic_DNA"/>
</dbReference>
<comment type="caution">
    <text evidence="1">The sequence shown here is derived from an EMBL/GenBank/DDBJ whole genome shotgun (WGS) entry which is preliminary data.</text>
</comment>
<reference evidence="1 2" key="1">
    <citation type="submission" date="2019-11" db="EMBL/GenBank/DDBJ databases">
        <authorList>
            <person name="An D."/>
        </authorList>
    </citation>
    <scope>NUCLEOTIDE SEQUENCE [LARGE SCALE GENOMIC DNA]</scope>
    <source>
        <strain evidence="1 2">YIM 103518</strain>
    </source>
</reference>
<protein>
    <submittedName>
        <fullName evidence="1">Uncharacterized protein</fullName>
    </submittedName>
</protein>
<evidence type="ECO:0000313" key="2">
    <source>
        <dbReference type="Proteomes" id="UP000473854"/>
    </source>
</evidence>
<dbReference type="AlphaFoldDB" id="A0A6L6GHH6"/>
<name>A0A6L6GHH6_9GAMM</name>